<proteinExistence type="predicted"/>
<protein>
    <submittedName>
        <fullName evidence="2">Uncharacterized protein</fullName>
    </submittedName>
</protein>
<evidence type="ECO:0000313" key="2">
    <source>
        <dbReference type="EMBL" id="EDQ89702.1"/>
    </source>
</evidence>
<organism evidence="2 3">
    <name type="scientific">Monosiga brevicollis</name>
    <name type="common">Choanoflagellate</name>
    <dbReference type="NCBI Taxonomy" id="81824"/>
    <lineage>
        <taxon>Eukaryota</taxon>
        <taxon>Choanoflagellata</taxon>
        <taxon>Craspedida</taxon>
        <taxon>Salpingoecidae</taxon>
        <taxon>Monosiga</taxon>
    </lineage>
</organism>
<dbReference type="EMBL" id="CH991550">
    <property type="protein sequence ID" value="EDQ89702.1"/>
    <property type="molecule type" value="Genomic_DNA"/>
</dbReference>
<sequence>MAAASAQEIETEEEEEEEEEAETKVLHVALPTGQHHHEEEEVQLRFPMDGHEVVVPVTLHARLNVADTARALVDEHHLPQYLEPSVVSLLQSAMETFQQKALDARDDKLAEAAAGKTDSMIDILAQWRAAYSAEWAHYRLADHLQATERFESSFGAAAPEPDFHEVFHEAIHSELLQPLLEMETAMSDNIAEMIHDRDRALQKSEEEHASQLQRLMDRLGDDVTDRDINATASRHVYEREMHVANLESEIRAQRLAQKQGYQDYVRELHRDMKQGKLPAPASRPSPLSPQTSPQPTRRDTTGSVGGRGNKNLFNSVLKFGRSVGNVLKPGGPGSPVGDEPRASMEFASEESHVQAPPVIESFTVVLGTQMKIVHNLRLMSALSALVLPVDQKLSSHTGQKRRFASVCEQVRRRTMDPVSLCVLLIMLHVATTARKLAADLHFEELDEQIETLRDDMMASRVSKPSSPVRGGDILLKPGDCYITRHSNLADTHVAFHLVVNDDVLSTQLNTQHRIMTGLRNIFRSVFQNNINTLTLPLFLTLDLPEAADRRWMLQRAELVLKTIKGYIMENTAWGRMESKTIQLVLPQGHVDEMAHVASLVESIFRQTRAV</sequence>
<name>A9UZ09_MONBE</name>
<dbReference type="KEGG" id="mbr:MONBRDRAFT_25304"/>
<keyword evidence="3" id="KW-1185">Reference proteome</keyword>
<dbReference type="InParanoid" id="A9UZ09"/>
<dbReference type="InterPro" id="IPR019311">
    <property type="entry name" value="Fy-3"/>
</dbReference>
<dbReference type="GO" id="GO:0005737">
    <property type="term" value="C:cytoplasm"/>
    <property type="evidence" value="ECO:0000318"/>
    <property type="project" value="GO_Central"/>
</dbReference>
<dbReference type="OMA" id="IMENTAW"/>
<evidence type="ECO:0000313" key="3">
    <source>
        <dbReference type="Proteomes" id="UP000001357"/>
    </source>
</evidence>
<dbReference type="FunCoup" id="A9UZ09">
    <property type="interactions" value="973"/>
</dbReference>
<dbReference type="AlphaFoldDB" id="A9UZ09"/>
<dbReference type="GeneID" id="5890804"/>
<dbReference type="PANTHER" id="PTHR16525">
    <property type="entry name" value="PROTEIN C12ORF4"/>
    <property type="match status" value="1"/>
</dbReference>
<dbReference type="Pfam" id="PF10154">
    <property type="entry name" value="Fy-3"/>
    <property type="match status" value="2"/>
</dbReference>
<dbReference type="RefSeq" id="XP_001745731.1">
    <property type="nucleotide sequence ID" value="XM_001745679.1"/>
</dbReference>
<evidence type="ECO:0000256" key="1">
    <source>
        <dbReference type="SAM" id="MobiDB-lite"/>
    </source>
</evidence>
<dbReference type="Proteomes" id="UP000001357">
    <property type="component" value="Unassembled WGS sequence"/>
</dbReference>
<feature type="region of interest" description="Disordered" evidence="1">
    <location>
        <begin position="1"/>
        <end position="22"/>
    </location>
</feature>
<accession>A9UZ09</accession>
<gene>
    <name evidence="2" type="ORF">MONBRDRAFT_25304</name>
</gene>
<feature type="compositionally biased region" description="Acidic residues" evidence="1">
    <location>
        <begin position="9"/>
        <end position="21"/>
    </location>
</feature>
<reference evidence="2 3" key="1">
    <citation type="journal article" date="2008" name="Nature">
        <title>The genome of the choanoflagellate Monosiga brevicollis and the origin of metazoans.</title>
        <authorList>
            <consortium name="JGI Sequencing"/>
            <person name="King N."/>
            <person name="Westbrook M.J."/>
            <person name="Young S.L."/>
            <person name="Kuo A."/>
            <person name="Abedin M."/>
            <person name="Chapman J."/>
            <person name="Fairclough S."/>
            <person name="Hellsten U."/>
            <person name="Isogai Y."/>
            <person name="Letunic I."/>
            <person name="Marr M."/>
            <person name="Pincus D."/>
            <person name="Putnam N."/>
            <person name="Rokas A."/>
            <person name="Wright K.J."/>
            <person name="Zuzow R."/>
            <person name="Dirks W."/>
            <person name="Good M."/>
            <person name="Goodstein D."/>
            <person name="Lemons D."/>
            <person name="Li W."/>
            <person name="Lyons J.B."/>
            <person name="Morris A."/>
            <person name="Nichols S."/>
            <person name="Richter D.J."/>
            <person name="Salamov A."/>
            <person name="Bork P."/>
            <person name="Lim W.A."/>
            <person name="Manning G."/>
            <person name="Miller W.T."/>
            <person name="McGinnis W."/>
            <person name="Shapiro H."/>
            <person name="Tjian R."/>
            <person name="Grigoriev I.V."/>
            <person name="Rokhsar D."/>
        </authorList>
    </citation>
    <scope>NUCLEOTIDE SEQUENCE [LARGE SCALE GENOMIC DNA]</scope>
    <source>
        <strain evidence="3">MX1 / ATCC 50154</strain>
    </source>
</reference>
<dbReference type="PANTHER" id="PTHR16525:SF0">
    <property type="entry name" value="PROTEIN C12ORF4"/>
    <property type="match status" value="1"/>
</dbReference>
<dbReference type="STRING" id="81824.A9UZ09"/>
<dbReference type="eggNOG" id="KOG4506">
    <property type="taxonomic scope" value="Eukaryota"/>
</dbReference>
<feature type="region of interest" description="Disordered" evidence="1">
    <location>
        <begin position="274"/>
        <end position="310"/>
    </location>
</feature>